<dbReference type="InterPro" id="IPR027417">
    <property type="entry name" value="P-loop_NTPase"/>
</dbReference>
<comment type="caution">
    <text evidence="1">The sequence shown here is derived from an EMBL/GenBank/DDBJ whole genome shotgun (WGS) entry which is preliminary data.</text>
</comment>
<keyword evidence="2" id="KW-1185">Reference proteome</keyword>
<name>A0ABU0IWD2_9CAUL</name>
<dbReference type="PANTHER" id="PTHR13696:SF96">
    <property type="entry name" value="COBQ_COBB_MIND_PARA NUCLEOTIDE BINDING DOMAIN-CONTAINING PROTEIN"/>
    <property type="match status" value="1"/>
</dbReference>
<evidence type="ECO:0000313" key="2">
    <source>
        <dbReference type="Proteomes" id="UP001228905"/>
    </source>
</evidence>
<dbReference type="Gene3D" id="3.40.50.300">
    <property type="entry name" value="P-loop containing nucleotide triphosphate hydrolases"/>
    <property type="match status" value="1"/>
</dbReference>
<dbReference type="EMBL" id="JAUSVS010000006">
    <property type="protein sequence ID" value="MDQ0465463.1"/>
    <property type="molecule type" value="Genomic_DNA"/>
</dbReference>
<accession>A0ABU0IWD2</accession>
<dbReference type="Proteomes" id="UP001228905">
    <property type="component" value="Unassembled WGS sequence"/>
</dbReference>
<gene>
    <name evidence="1" type="ORF">QO010_003250</name>
</gene>
<proteinExistence type="predicted"/>
<dbReference type="Pfam" id="PF09140">
    <property type="entry name" value="MipZ"/>
    <property type="match status" value="1"/>
</dbReference>
<dbReference type="InterPro" id="IPR015223">
    <property type="entry name" value="MipZ"/>
</dbReference>
<reference evidence="1 2" key="1">
    <citation type="submission" date="2023-07" db="EMBL/GenBank/DDBJ databases">
        <title>Genomic Encyclopedia of Type Strains, Phase IV (KMG-IV): sequencing the most valuable type-strain genomes for metagenomic binning, comparative biology and taxonomic classification.</title>
        <authorList>
            <person name="Goeker M."/>
        </authorList>
    </citation>
    <scope>NUCLEOTIDE SEQUENCE [LARGE SCALE GENOMIC DNA]</scope>
    <source>
        <strain evidence="1 2">DSM 18695</strain>
    </source>
</reference>
<organism evidence="1 2">
    <name type="scientific">Caulobacter ginsengisoli</name>
    <dbReference type="NCBI Taxonomy" id="400775"/>
    <lineage>
        <taxon>Bacteria</taxon>
        <taxon>Pseudomonadati</taxon>
        <taxon>Pseudomonadota</taxon>
        <taxon>Alphaproteobacteria</taxon>
        <taxon>Caulobacterales</taxon>
        <taxon>Caulobacteraceae</taxon>
        <taxon>Caulobacter</taxon>
    </lineage>
</organism>
<dbReference type="CDD" id="cd02042">
    <property type="entry name" value="ParAB_family"/>
    <property type="match status" value="1"/>
</dbReference>
<dbReference type="SUPFAM" id="SSF52540">
    <property type="entry name" value="P-loop containing nucleoside triphosphate hydrolases"/>
    <property type="match status" value="1"/>
</dbReference>
<protein>
    <submittedName>
        <fullName evidence="1">Chromosome partitioning protein</fullName>
    </submittedName>
</protein>
<dbReference type="PANTHER" id="PTHR13696">
    <property type="entry name" value="P-LOOP CONTAINING NUCLEOSIDE TRIPHOSPHATE HYDROLASE"/>
    <property type="match status" value="1"/>
</dbReference>
<sequence>MTNDPISMLAHRRQAASRGPAAGRVVVFANEKGGAGKSTLAALVATAMLYRGARVAVIDLDLRQQTMSRFYANRRRWLPAAGVTAPVPLEYKLAEDTVTLAEASPDEIVARFGEAVRMAMADTDLVVVDTPGGDSPVGRAAHLQADLVVSPMNDSFVDFDMLATVDPLTLRLLRPSLYSRVVLDARKIRNEHGRRLDWVVVRNRMGASDARNRRRLLEVLQQLGPQVGFRLGPSLGERVAYREMFPFGLTIADLSPGVRPVPMASPRLVAREELRELLEALRLIAPANPALAAPVERGATLQAQPASA</sequence>
<evidence type="ECO:0000313" key="1">
    <source>
        <dbReference type="EMBL" id="MDQ0465463.1"/>
    </source>
</evidence>
<dbReference type="RefSeq" id="WP_307350790.1">
    <property type="nucleotide sequence ID" value="NZ_JAUSVS010000006.1"/>
</dbReference>
<dbReference type="InterPro" id="IPR050678">
    <property type="entry name" value="DNA_Partitioning_ATPase"/>
</dbReference>